<dbReference type="PATRIC" id="fig|2041.4.peg.1139"/>
<accession>A0A0U4C7N2</accession>
<dbReference type="PROSITE" id="PS50977">
    <property type="entry name" value="HTH_TETR_2"/>
    <property type="match status" value="1"/>
</dbReference>
<dbReference type="InterPro" id="IPR050109">
    <property type="entry name" value="HTH-type_TetR-like_transc_reg"/>
</dbReference>
<reference evidence="4 5" key="1">
    <citation type="journal article" date="1991" name="Int. J. Syst. Bacteriol.">
        <title>Description of the erythromycin-producing bacterium Arthrobacter sp. strain NRRL B-3381 as Aeromicrobium erythreum gen. nov., sp. nov.</title>
        <authorList>
            <person name="Miller E.S."/>
            <person name="Woese C.R."/>
            <person name="Brenner S."/>
        </authorList>
    </citation>
    <scope>NUCLEOTIDE SEQUENCE [LARGE SCALE GENOMIC DNA]</scope>
    <source>
        <strain evidence="4 5">AR18</strain>
    </source>
</reference>
<dbReference type="Proteomes" id="UP000067689">
    <property type="component" value="Chromosome"/>
</dbReference>
<dbReference type="Gene3D" id="1.10.357.10">
    <property type="entry name" value="Tetracycline Repressor, domain 2"/>
    <property type="match status" value="1"/>
</dbReference>
<keyword evidence="1 2" id="KW-0238">DNA-binding</keyword>
<feature type="DNA-binding region" description="H-T-H motif" evidence="2">
    <location>
        <begin position="39"/>
        <end position="58"/>
    </location>
</feature>
<dbReference type="EMBL" id="CP011502">
    <property type="protein sequence ID" value="ALX04187.1"/>
    <property type="molecule type" value="Genomic_DNA"/>
</dbReference>
<dbReference type="STRING" id="2041.AERYTH_05475"/>
<sequence>MTTSPDGPRFQRLDADRRRAEILAAATAAFAARPYPAVSLADVAQDAGVARGLINHYFGTKRDLYLEVVREASTVPSVAVEELPDGTVEERIDAAVAWYLDALQESGTTWIAAADPFVMGRDPELEAILTEAENTTVDRVLDAVHLGDDPAHRDLLRALVRTYGHLARSAAREWLLHDVLTRPQVHTLLRRTLLAIVDDVVPEVLRG</sequence>
<dbReference type="PANTHER" id="PTHR30055">
    <property type="entry name" value="HTH-TYPE TRANSCRIPTIONAL REGULATOR RUTR"/>
    <property type="match status" value="1"/>
</dbReference>
<evidence type="ECO:0000256" key="2">
    <source>
        <dbReference type="PROSITE-ProRule" id="PRU00335"/>
    </source>
</evidence>
<evidence type="ECO:0000313" key="4">
    <source>
        <dbReference type="EMBL" id="ALX04187.1"/>
    </source>
</evidence>
<dbReference type="RefSeq" id="WP_067855675.1">
    <property type="nucleotide sequence ID" value="NZ_CP011502.1"/>
</dbReference>
<proteinExistence type="predicted"/>
<dbReference type="InterPro" id="IPR001647">
    <property type="entry name" value="HTH_TetR"/>
</dbReference>
<dbReference type="InterPro" id="IPR009057">
    <property type="entry name" value="Homeodomain-like_sf"/>
</dbReference>
<dbReference type="OrthoDB" id="8479950at2"/>
<evidence type="ECO:0000256" key="1">
    <source>
        <dbReference type="ARBA" id="ARBA00023125"/>
    </source>
</evidence>
<name>A0A0U4C7N2_9ACTN</name>
<evidence type="ECO:0000313" key="5">
    <source>
        <dbReference type="Proteomes" id="UP000067689"/>
    </source>
</evidence>
<dbReference type="PANTHER" id="PTHR30055:SF146">
    <property type="entry name" value="HTH-TYPE TRANSCRIPTIONAL DUAL REGULATOR CECR"/>
    <property type="match status" value="1"/>
</dbReference>
<dbReference type="GO" id="GO:0003700">
    <property type="term" value="F:DNA-binding transcription factor activity"/>
    <property type="evidence" value="ECO:0007669"/>
    <property type="project" value="TreeGrafter"/>
</dbReference>
<protein>
    <recommendedName>
        <fullName evidence="3">HTH tetR-type domain-containing protein</fullName>
    </recommendedName>
</protein>
<evidence type="ECO:0000259" key="3">
    <source>
        <dbReference type="PROSITE" id="PS50977"/>
    </source>
</evidence>
<dbReference type="Pfam" id="PF00440">
    <property type="entry name" value="TetR_N"/>
    <property type="match status" value="1"/>
</dbReference>
<dbReference type="KEGG" id="aer:AERYTH_05475"/>
<keyword evidence="5" id="KW-1185">Reference proteome</keyword>
<dbReference type="PRINTS" id="PR00455">
    <property type="entry name" value="HTHTETR"/>
</dbReference>
<dbReference type="SUPFAM" id="SSF46689">
    <property type="entry name" value="Homeodomain-like"/>
    <property type="match status" value="1"/>
</dbReference>
<feature type="domain" description="HTH tetR-type" evidence="3">
    <location>
        <begin position="16"/>
        <end position="76"/>
    </location>
</feature>
<organism evidence="4 5">
    <name type="scientific">Aeromicrobium erythreum</name>
    <dbReference type="NCBI Taxonomy" id="2041"/>
    <lineage>
        <taxon>Bacteria</taxon>
        <taxon>Bacillati</taxon>
        <taxon>Actinomycetota</taxon>
        <taxon>Actinomycetes</taxon>
        <taxon>Propionibacteriales</taxon>
        <taxon>Nocardioidaceae</taxon>
        <taxon>Aeromicrobium</taxon>
    </lineage>
</organism>
<dbReference type="GO" id="GO:0000976">
    <property type="term" value="F:transcription cis-regulatory region binding"/>
    <property type="evidence" value="ECO:0007669"/>
    <property type="project" value="TreeGrafter"/>
</dbReference>
<dbReference type="AlphaFoldDB" id="A0A0U4C7N2"/>
<gene>
    <name evidence="4" type="ORF">AERYTH_05475</name>
</gene>